<evidence type="ECO:0000259" key="3">
    <source>
        <dbReference type="SMART" id="SM00065"/>
    </source>
</evidence>
<evidence type="ECO:0000256" key="2">
    <source>
        <dbReference type="SAM" id="Phobius"/>
    </source>
</evidence>
<dbReference type="InterPro" id="IPR003018">
    <property type="entry name" value="GAF"/>
</dbReference>
<dbReference type="SUPFAM" id="SSF55781">
    <property type="entry name" value="GAF domain-like"/>
    <property type="match status" value="1"/>
</dbReference>
<dbReference type="Gene3D" id="3.30.450.40">
    <property type="match status" value="1"/>
</dbReference>
<dbReference type="InterPro" id="IPR052016">
    <property type="entry name" value="Bact_Sigma-Reg"/>
</dbReference>
<gene>
    <name evidence="4" type="ORF">FHS56_000621</name>
</gene>
<dbReference type="InterPro" id="IPR036457">
    <property type="entry name" value="PPM-type-like_dom_sf"/>
</dbReference>
<protein>
    <submittedName>
        <fullName evidence="4">Serine phosphatase RsbU (Regulator of sigma subunit)</fullName>
    </submittedName>
</protein>
<sequence length="527" mass="60144">MMLSVLRQAVWQKLLVVFFFVLLLIELLFFVQLLPPLSLRLALAFLCLWLFQAAIVWILFLQLQTLNHRLETQVSEQAVANQLLEHHRAELAKALQDIQVVSEIGRKITASLSLDKALHTIAAYLDRRLPYDVLAIVQYDMFRASFDVGCHLLPGGASLPLSSWIIEDVCAYSLRYKRTVQTWDFQEEGGEYIESPVETPIRSLICVPLISASIKLGCLYVASCQKDAYTTEEVDFLESIGGYLAIAMENAQVYARVEKQSEQIKLKNKRITESINYASYIQQSILPKEQEIRAAFPESFVIYEPKDVVSGDFYWFQQIGSKQILAVGDCTGHGVPGAFMSLIGVNLLNEIVLGRGIVDPDSILAELHKGIQRLMKQNETKIQDGMDAGICTIDLRTKIMKFAGARMPLIYIQQGQMYEIKGGKKPIGGIWTVGEDPEAFHRRFVNLSIPTVFYLFSDGYPDQFGGPEGRKFMRKRLRRLLMDIHRLSMKQQKEILIDTLNNWRYGENYFHKQVDDILFMGVRLHLF</sequence>
<dbReference type="AlphaFoldDB" id="A0A846MNV2"/>
<dbReference type="RefSeq" id="WP_166918407.1">
    <property type="nucleotide sequence ID" value="NZ_JAASRN010000001.1"/>
</dbReference>
<evidence type="ECO:0000313" key="4">
    <source>
        <dbReference type="EMBL" id="NIK73135.1"/>
    </source>
</evidence>
<dbReference type="Proteomes" id="UP000537126">
    <property type="component" value="Unassembled WGS sequence"/>
</dbReference>
<dbReference type="Pfam" id="PF07228">
    <property type="entry name" value="SpoIIE"/>
    <property type="match status" value="1"/>
</dbReference>
<dbReference type="GO" id="GO:0016791">
    <property type="term" value="F:phosphatase activity"/>
    <property type="evidence" value="ECO:0007669"/>
    <property type="project" value="TreeGrafter"/>
</dbReference>
<dbReference type="InterPro" id="IPR001932">
    <property type="entry name" value="PPM-type_phosphatase-like_dom"/>
</dbReference>
<reference evidence="4 5" key="1">
    <citation type="submission" date="2020-03" db="EMBL/GenBank/DDBJ databases">
        <title>Genomic Encyclopedia of Type Strains, Phase IV (KMG-IV): sequencing the most valuable type-strain genomes for metagenomic binning, comparative biology and taxonomic classification.</title>
        <authorList>
            <person name="Goeker M."/>
        </authorList>
    </citation>
    <scope>NUCLEOTIDE SEQUENCE [LARGE SCALE GENOMIC DNA]</scope>
    <source>
        <strain evidence="4 5">DSM 5718</strain>
    </source>
</reference>
<organism evidence="4 5">
    <name type="scientific">Thermonema lapsum</name>
    <dbReference type="NCBI Taxonomy" id="28195"/>
    <lineage>
        <taxon>Bacteria</taxon>
        <taxon>Pseudomonadati</taxon>
        <taxon>Bacteroidota</taxon>
        <taxon>Cytophagia</taxon>
        <taxon>Cytophagales</taxon>
        <taxon>Thermonemataceae</taxon>
        <taxon>Thermonema</taxon>
    </lineage>
</organism>
<dbReference type="PANTHER" id="PTHR43156">
    <property type="entry name" value="STAGE II SPORULATION PROTEIN E-RELATED"/>
    <property type="match status" value="1"/>
</dbReference>
<keyword evidence="2" id="KW-1133">Transmembrane helix</keyword>
<keyword evidence="5" id="KW-1185">Reference proteome</keyword>
<keyword evidence="2" id="KW-0812">Transmembrane</keyword>
<dbReference type="Pfam" id="PF13185">
    <property type="entry name" value="GAF_2"/>
    <property type="match status" value="1"/>
</dbReference>
<name>A0A846MNV2_9BACT</name>
<proteinExistence type="predicted"/>
<dbReference type="PANTHER" id="PTHR43156:SF9">
    <property type="entry name" value="HAMP DOMAIN-CONTAINING PROTEIN"/>
    <property type="match status" value="1"/>
</dbReference>
<feature type="transmembrane region" description="Helical" evidence="2">
    <location>
        <begin position="14"/>
        <end position="35"/>
    </location>
</feature>
<feature type="transmembrane region" description="Helical" evidence="2">
    <location>
        <begin position="41"/>
        <end position="61"/>
    </location>
</feature>
<keyword evidence="1" id="KW-0378">Hydrolase</keyword>
<feature type="domain" description="GAF" evidence="3">
    <location>
        <begin position="113"/>
        <end position="258"/>
    </location>
</feature>
<dbReference type="EMBL" id="JAASRN010000001">
    <property type="protein sequence ID" value="NIK73135.1"/>
    <property type="molecule type" value="Genomic_DNA"/>
</dbReference>
<comment type="caution">
    <text evidence="4">The sequence shown here is derived from an EMBL/GenBank/DDBJ whole genome shotgun (WGS) entry which is preliminary data.</text>
</comment>
<accession>A0A846MNV2</accession>
<keyword evidence="2" id="KW-0472">Membrane</keyword>
<dbReference type="SMART" id="SM00065">
    <property type="entry name" value="GAF"/>
    <property type="match status" value="1"/>
</dbReference>
<dbReference type="InterPro" id="IPR029016">
    <property type="entry name" value="GAF-like_dom_sf"/>
</dbReference>
<dbReference type="Gene3D" id="3.60.40.10">
    <property type="entry name" value="PPM-type phosphatase domain"/>
    <property type="match status" value="1"/>
</dbReference>
<evidence type="ECO:0000256" key="1">
    <source>
        <dbReference type="ARBA" id="ARBA00022801"/>
    </source>
</evidence>
<evidence type="ECO:0000313" key="5">
    <source>
        <dbReference type="Proteomes" id="UP000537126"/>
    </source>
</evidence>